<proteinExistence type="inferred from homology"/>
<dbReference type="GO" id="GO:0005886">
    <property type="term" value="C:plasma membrane"/>
    <property type="evidence" value="ECO:0007669"/>
    <property type="project" value="UniProtKB-SubCell"/>
</dbReference>
<evidence type="ECO:0000256" key="7">
    <source>
        <dbReference type="PIRSR" id="PIRSR016502-1"/>
    </source>
</evidence>
<feature type="transmembrane region" description="Helical" evidence="8">
    <location>
        <begin position="264"/>
        <end position="284"/>
    </location>
</feature>
<keyword evidence="10" id="KW-1185">Reference proteome</keyword>
<comment type="caution">
    <text evidence="9">The sequence shown here is derived from an EMBL/GenBank/DDBJ whole genome shotgun (WGS) entry which is preliminary data.</text>
</comment>
<keyword evidence="6 8" id="KW-0472">Membrane</keyword>
<evidence type="ECO:0000313" key="9">
    <source>
        <dbReference type="EMBL" id="PVX59300.1"/>
    </source>
</evidence>
<feature type="transmembrane region" description="Helical" evidence="8">
    <location>
        <begin position="241"/>
        <end position="258"/>
    </location>
</feature>
<dbReference type="InterPro" id="IPR004937">
    <property type="entry name" value="Urea_transporter"/>
</dbReference>
<dbReference type="AlphaFoldDB" id="A0A2U0UNX2"/>
<keyword evidence="3" id="KW-1003">Cell membrane</keyword>
<feature type="transmembrane region" description="Helical" evidence="8">
    <location>
        <begin position="27"/>
        <end position="56"/>
    </location>
</feature>
<dbReference type="InterPro" id="IPR029020">
    <property type="entry name" value="Ammonium/urea_transptr"/>
</dbReference>
<evidence type="ECO:0000256" key="6">
    <source>
        <dbReference type="ARBA" id="ARBA00023136"/>
    </source>
</evidence>
<evidence type="ECO:0000313" key="10">
    <source>
        <dbReference type="Proteomes" id="UP000245870"/>
    </source>
</evidence>
<dbReference type="PROSITE" id="PS51257">
    <property type="entry name" value="PROKAR_LIPOPROTEIN"/>
    <property type="match status" value="1"/>
</dbReference>
<feature type="transmembrane region" description="Helical" evidence="8">
    <location>
        <begin position="215"/>
        <end position="234"/>
    </location>
</feature>
<keyword evidence="5 8" id="KW-1133">Transmembrane helix</keyword>
<reference evidence="9 10" key="1">
    <citation type="submission" date="2018-05" db="EMBL/GenBank/DDBJ databases">
        <title>Genomic Encyclopedia of Type Strains, Phase IV (KMG-IV): sequencing the most valuable type-strain genomes for metagenomic binning, comparative biology and taxonomic classification.</title>
        <authorList>
            <person name="Goeker M."/>
        </authorList>
    </citation>
    <scope>NUCLEOTIDE SEQUENCE [LARGE SCALE GENOMIC DNA]</scope>
    <source>
        <strain evidence="9 10">DSM 100333</strain>
    </source>
</reference>
<evidence type="ECO:0000256" key="8">
    <source>
        <dbReference type="SAM" id="Phobius"/>
    </source>
</evidence>
<dbReference type="EMBL" id="QENY01000001">
    <property type="protein sequence ID" value="PVX59300.1"/>
    <property type="molecule type" value="Genomic_DNA"/>
</dbReference>
<feature type="transmembrane region" description="Helical" evidence="8">
    <location>
        <begin position="76"/>
        <end position="106"/>
    </location>
</feature>
<feature type="site" description="Important for channel permeability" evidence="7">
    <location>
        <position position="268"/>
    </location>
</feature>
<gene>
    <name evidence="9" type="ORF">C7379_10168</name>
</gene>
<dbReference type="GO" id="GO:0015204">
    <property type="term" value="F:urea transmembrane transporter activity"/>
    <property type="evidence" value="ECO:0007669"/>
    <property type="project" value="InterPro"/>
</dbReference>
<comment type="similarity">
    <text evidence="2">Belongs to the urea transporter family.</text>
</comment>
<dbReference type="Pfam" id="PF03253">
    <property type="entry name" value="UT"/>
    <property type="match status" value="1"/>
</dbReference>
<protein>
    <submittedName>
        <fullName evidence="9">Urea transporter</fullName>
    </submittedName>
</protein>
<organism evidence="9 10">
    <name type="scientific">Hallella colorans</name>
    <dbReference type="NCBI Taxonomy" id="1703337"/>
    <lineage>
        <taxon>Bacteria</taxon>
        <taxon>Pseudomonadati</taxon>
        <taxon>Bacteroidota</taxon>
        <taxon>Bacteroidia</taxon>
        <taxon>Bacteroidales</taxon>
        <taxon>Prevotellaceae</taxon>
        <taxon>Hallella</taxon>
    </lineage>
</organism>
<feature type="transmembrane region" description="Helical" evidence="8">
    <location>
        <begin position="191"/>
        <end position="209"/>
    </location>
</feature>
<dbReference type="RefSeq" id="WP_116615475.1">
    <property type="nucleotide sequence ID" value="NZ_CALDWB010000014.1"/>
</dbReference>
<comment type="subcellular location">
    <subcellularLocation>
        <location evidence="1">Cell membrane</location>
        <topology evidence="1">Multi-pass membrane protein</topology>
    </subcellularLocation>
</comment>
<dbReference type="OrthoDB" id="279428at2"/>
<keyword evidence="4 8" id="KW-0812">Transmembrane</keyword>
<feature type="transmembrane region" description="Helical" evidence="8">
    <location>
        <begin position="159"/>
        <end position="184"/>
    </location>
</feature>
<accession>A0A2U0UNX2</accession>
<dbReference type="Gene3D" id="1.10.3430.10">
    <property type="entry name" value="Ammonium transporter AmtB like domains"/>
    <property type="match status" value="1"/>
</dbReference>
<dbReference type="PIRSF" id="PIRSF016502">
    <property type="entry name" value="Urea_transporter"/>
    <property type="match status" value="1"/>
</dbReference>
<evidence type="ECO:0000256" key="4">
    <source>
        <dbReference type="ARBA" id="ARBA00022692"/>
    </source>
</evidence>
<dbReference type="Proteomes" id="UP000245870">
    <property type="component" value="Unassembled WGS sequence"/>
</dbReference>
<evidence type="ECO:0000256" key="5">
    <source>
        <dbReference type="ARBA" id="ARBA00022989"/>
    </source>
</evidence>
<evidence type="ECO:0000256" key="2">
    <source>
        <dbReference type="ARBA" id="ARBA00005914"/>
    </source>
</evidence>
<feature type="transmembrane region" description="Helical" evidence="8">
    <location>
        <begin position="118"/>
        <end position="139"/>
    </location>
</feature>
<dbReference type="PANTHER" id="PTHR10464">
    <property type="entry name" value="UREA TRANSPORTER"/>
    <property type="match status" value="1"/>
</dbReference>
<sequence>MNPNKIMIATFRGVGQVMFQNNALSGVLMLIGIGCNSMTMCFFALLGTIISTLTAIAFKYDRENLENGLYGFNGTLVAIAVPCFMPINIWSVLIMVIASLTTTLVAHAFERQKYLPSLTAPFVIITWIMLLMSRVLPVLQQSGVAVVETEEPFSLFQAVSFNFGQIMLQGKSIFTGIFFFLALLINSRKMALESFVASMLSLMVLFTPFVETHSVNSGMYGYNAILTVLAIANILNTKSCVYIKALVGLGLSVIIQFVGLNMGIVTLTAPFVLSVWLIALYNSFELYRSRAKVGRSKS</sequence>
<evidence type="ECO:0000256" key="1">
    <source>
        <dbReference type="ARBA" id="ARBA00004651"/>
    </source>
</evidence>
<evidence type="ECO:0000256" key="3">
    <source>
        <dbReference type="ARBA" id="ARBA00022475"/>
    </source>
</evidence>
<name>A0A2U0UNX2_9BACT</name>
<dbReference type="PANTHER" id="PTHR10464:SF4">
    <property type="entry name" value="UREA TRANSPORTER"/>
    <property type="match status" value="1"/>
</dbReference>